<reference evidence="2 3" key="1">
    <citation type="submission" date="2017-12" db="EMBL/GenBank/DDBJ databases">
        <title>Streptomyces populusis sp. nov., a novel endophytic actinobacterium isolated from stems of Populus adenopoda Maxim.</title>
        <authorList>
            <person name="Wang Z."/>
        </authorList>
    </citation>
    <scope>NUCLEOTIDE SEQUENCE [LARGE SCALE GENOMIC DNA]</scope>
    <source>
        <strain evidence="2 3">A249</strain>
    </source>
</reference>
<gene>
    <name evidence="2" type="ORF">CW362_42205</name>
</gene>
<proteinExistence type="predicted"/>
<keyword evidence="2" id="KW-0378">Hydrolase</keyword>
<dbReference type="SUPFAM" id="SSF55811">
    <property type="entry name" value="Nudix"/>
    <property type="match status" value="1"/>
</dbReference>
<protein>
    <submittedName>
        <fullName evidence="2">NUDIX hydrolase</fullName>
    </submittedName>
</protein>
<dbReference type="Pfam" id="PF00293">
    <property type="entry name" value="NUDIX"/>
    <property type="match status" value="1"/>
</dbReference>
<feature type="domain" description="Nudix hydrolase" evidence="1">
    <location>
        <begin position="3"/>
        <end position="69"/>
    </location>
</feature>
<comment type="caution">
    <text evidence="2">The sequence shown here is derived from an EMBL/GenBank/DDBJ whole genome shotgun (WGS) entry which is preliminary data.</text>
</comment>
<dbReference type="InterPro" id="IPR000086">
    <property type="entry name" value="NUDIX_hydrolase_dom"/>
</dbReference>
<dbReference type="Gene3D" id="3.90.79.10">
    <property type="entry name" value="Nucleoside Triphosphate Pyrophosphohydrolase"/>
    <property type="match status" value="1"/>
</dbReference>
<keyword evidence="3" id="KW-1185">Reference proteome</keyword>
<evidence type="ECO:0000313" key="3">
    <source>
        <dbReference type="Proteomes" id="UP000236178"/>
    </source>
</evidence>
<evidence type="ECO:0000313" key="2">
    <source>
        <dbReference type="EMBL" id="PKT67123.1"/>
    </source>
</evidence>
<dbReference type="AlphaFoldDB" id="A0A2I0SB41"/>
<dbReference type="GO" id="GO:0016787">
    <property type="term" value="F:hydrolase activity"/>
    <property type="evidence" value="ECO:0007669"/>
    <property type="project" value="UniProtKB-KW"/>
</dbReference>
<name>A0A2I0SB41_9ACTN</name>
<accession>A0A2I0SB41</accession>
<evidence type="ECO:0000259" key="1">
    <source>
        <dbReference type="Pfam" id="PF00293"/>
    </source>
</evidence>
<dbReference type="EMBL" id="PJOS01000215">
    <property type="protein sequence ID" value="PKT67123.1"/>
    <property type="molecule type" value="Genomic_DNA"/>
</dbReference>
<dbReference type="OrthoDB" id="9806150at2"/>
<sequence length="100" mass="10707">MRDASVVVVRDEHDLVTLLSAGFPAHGGAYLFLPRGRREESGSPLECACRGLREEAGVSAGHWTPLGSRAITLKSPAPVHLFEARGLTLAARELTATEQD</sequence>
<organism evidence="2 3">
    <name type="scientific">Streptomyces populi</name>
    <dbReference type="NCBI Taxonomy" id="2058924"/>
    <lineage>
        <taxon>Bacteria</taxon>
        <taxon>Bacillati</taxon>
        <taxon>Actinomycetota</taxon>
        <taxon>Actinomycetes</taxon>
        <taxon>Kitasatosporales</taxon>
        <taxon>Streptomycetaceae</taxon>
        <taxon>Streptomyces</taxon>
    </lineage>
</organism>
<dbReference type="Proteomes" id="UP000236178">
    <property type="component" value="Unassembled WGS sequence"/>
</dbReference>
<dbReference type="InterPro" id="IPR015797">
    <property type="entry name" value="NUDIX_hydrolase-like_dom_sf"/>
</dbReference>